<reference evidence="3 4" key="1">
    <citation type="journal article" date="2018" name="Nat. Ecol. Evol.">
        <title>Shark genomes provide insights into elasmobranch evolution and the origin of vertebrates.</title>
        <authorList>
            <person name="Hara Y"/>
            <person name="Yamaguchi K"/>
            <person name="Onimaru K"/>
            <person name="Kadota M"/>
            <person name="Koyanagi M"/>
            <person name="Keeley SD"/>
            <person name="Tatsumi K"/>
            <person name="Tanaka K"/>
            <person name="Motone F"/>
            <person name="Kageyama Y"/>
            <person name="Nozu R"/>
            <person name="Adachi N"/>
            <person name="Nishimura O"/>
            <person name="Nakagawa R"/>
            <person name="Tanegashima C"/>
            <person name="Kiyatake I"/>
            <person name="Matsumoto R"/>
            <person name="Murakumo K"/>
            <person name="Nishida K"/>
            <person name="Terakita A"/>
            <person name="Kuratani S"/>
            <person name="Sato K"/>
            <person name="Hyodo S Kuraku.S."/>
        </authorList>
    </citation>
    <scope>NUCLEOTIDE SEQUENCE [LARGE SCALE GENOMIC DNA]</scope>
</reference>
<evidence type="ECO:0000259" key="2">
    <source>
        <dbReference type="Pfam" id="PF00129"/>
    </source>
</evidence>
<organism evidence="3 4">
    <name type="scientific">Chiloscyllium punctatum</name>
    <name type="common">Brownbanded bambooshark</name>
    <name type="synonym">Hemiscyllium punctatum</name>
    <dbReference type="NCBI Taxonomy" id="137246"/>
    <lineage>
        <taxon>Eukaryota</taxon>
        <taxon>Metazoa</taxon>
        <taxon>Chordata</taxon>
        <taxon>Craniata</taxon>
        <taxon>Vertebrata</taxon>
        <taxon>Chondrichthyes</taxon>
        <taxon>Elasmobranchii</taxon>
        <taxon>Galeomorphii</taxon>
        <taxon>Galeoidea</taxon>
        <taxon>Orectolobiformes</taxon>
        <taxon>Hemiscylliidae</taxon>
        <taxon>Chiloscyllium</taxon>
    </lineage>
</organism>
<feature type="domain" description="MHC class I-like antigen recognition-like" evidence="2">
    <location>
        <begin position="3"/>
        <end position="29"/>
    </location>
</feature>
<dbReference type="EMBL" id="BEZZ01096286">
    <property type="protein sequence ID" value="GCC42877.1"/>
    <property type="molecule type" value="Genomic_DNA"/>
</dbReference>
<accession>A0A401TJS8</accession>
<dbReference type="InterPro" id="IPR037055">
    <property type="entry name" value="MHC_I-like_Ag-recog_sf"/>
</dbReference>
<dbReference type="SUPFAM" id="SSF54452">
    <property type="entry name" value="MHC antigen-recognition domain"/>
    <property type="match status" value="1"/>
</dbReference>
<evidence type="ECO:0000313" key="3">
    <source>
        <dbReference type="EMBL" id="GCC42877.1"/>
    </source>
</evidence>
<keyword evidence="4" id="KW-1185">Reference proteome</keyword>
<dbReference type="OrthoDB" id="8936120at2759"/>
<sequence>MSPMPGLPEFVLVGYVDEQEFVHYDSDRKEMIP</sequence>
<name>A0A401TJS8_CHIPU</name>
<comment type="caution">
    <text evidence="3">The sequence shown here is derived from an EMBL/GenBank/DDBJ whole genome shotgun (WGS) entry which is preliminary data.</text>
</comment>
<dbReference type="InterPro" id="IPR011161">
    <property type="entry name" value="MHC_I-like_Ag-recog"/>
</dbReference>
<dbReference type="Gene3D" id="3.30.500.10">
    <property type="entry name" value="MHC class I-like antigen recognition-like"/>
    <property type="match status" value="1"/>
</dbReference>
<dbReference type="AlphaFoldDB" id="A0A401TJS8"/>
<dbReference type="Pfam" id="PF00129">
    <property type="entry name" value="MHC_I"/>
    <property type="match status" value="1"/>
</dbReference>
<protein>
    <recommendedName>
        <fullName evidence="2">MHC class I-like antigen recognition-like domain-containing protein</fullName>
    </recommendedName>
</protein>
<keyword evidence="1" id="KW-0325">Glycoprotein</keyword>
<evidence type="ECO:0000256" key="1">
    <source>
        <dbReference type="ARBA" id="ARBA00023180"/>
    </source>
</evidence>
<dbReference type="Proteomes" id="UP000287033">
    <property type="component" value="Unassembled WGS sequence"/>
</dbReference>
<dbReference type="InterPro" id="IPR011162">
    <property type="entry name" value="MHC_I/II-like_Ag-recog"/>
</dbReference>
<evidence type="ECO:0000313" key="4">
    <source>
        <dbReference type="Proteomes" id="UP000287033"/>
    </source>
</evidence>
<feature type="non-terminal residue" evidence="3">
    <location>
        <position position="33"/>
    </location>
</feature>
<gene>
    <name evidence="3" type="ORF">chiPu_0027145</name>
</gene>
<proteinExistence type="predicted"/>